<keyword evidence="4 12" id="KW-0812">Transmembrane</keyword>
<evidence type="ECO:0000256" key="12">
    <source>
        <dbReference type="SAM" id="Phobius"/>
    </source>
</evidence>
<dbReference type="PROSITE" id="PS50893">
    <property type="entry name" value="ABC_TRANSPORTER_2"/>
    <property type="match status" value="2"/>
</dbReference>
<evidence type="ECO:0000256" key="3">
    <source>
        <dbReference type="ARBA" id="ARBA00022448"/>
    </source>
</evidence>
<feature type="transmembrane region" description="Helical" evidence="12">
    <location>
        <begin position="659"/>
        <end position="684"/>
    </location>
</feature>
<evidence type="ECO:0000313" key="16">
    <source>
        <dbReference type="EMBL" id="JAG94486.1"/>
    </source>
</evidence>
<dbReference type="GO" id="GO:0005524">
    <property type="term" value="F:ATP binding"/>
    <property type="evidence" value="ECO:0007669"/>
    <property type="project" value="UniProtKB-KW"/>
</dbReference>
<dbReference type="CDD" id="cd18577">
    <property type="entry name" value="ABC_6TM_Pgp_ABCB1_D1_like"/>
    <property type="match status" value="1"/>
</dbReference>
<dbReference type="Pfam" id="PF00664">
    <property type="entry name" value="ABC_membrane"/>
    <property type="match status" value="2"/>
</dbReference>
<evidence type="ECO:0000259" key="15">
    <source>
        <dbReference type="PROSITE" id="PS50929"/>
    </source>
</evidence>
<dbReference type="PROSITE" id="PS50929">
    <property type="entry name" value="ABC_TM1F"/>
    <property type="match status" value="2"/>
</dbReference>
<feature type="domain" description="ABC transmembrane type-1" evidence="15">
    <location>
        <begin position="531"/>
        <end position="816"/>
    </location>
</feature>
<dbReference type="GO" id="GO:0090374">
    <property type="term" value="P:oligopeptide export from mitochondrion"/>
    <property type="evidence" value="ECO:0007669"/>
    <property type="project" value="TreeGrafter"/>
</dbReference>
<feature type="transmembrane region" description="Helical" evidence="12">
    <location>
        <begin position="751"/>
        <end position="771"/>
    </location>
</feature>
<evidence type="ECO:0000256" key="8">
    <source>
        <dbReference type="ARBA" id="ARBA00022989"/>
    </source>
</evidence>
<keyword evidence="6" id="KW-0547">Nucleotide-binding</keyword>
<dbReference type="GO" id="GO:0005886">
    <property type="term" value="C:plasma membrane"/>
    <property type="evidence" value="ECO:0007669"/>
    <property type="project" value="UniProtKB-SubCell"/>
</dbReference>
<evidence type="ECO:0000256" key="13">
    <source>
        <dbReference type="SAM" id="SignalP"/>
    </source>
</evidence>
<dbReference type="Gene3D" id="1.20.1560.10">
    <property type="entry name" value="ABC transporter type 1, transmembrane domain"/>
    <property type="match status" value="1"/>
</dbReference>
<dbReference type="SUPFAM" id="SSF52540">
    <property type="entry name" value="P-loop containing nucleoside triphosphate hydrolases"/>
    <property type="match status" value="2"/>
</dbReference>
<name>A0A0D6QVL6_ARACU</name>
<dbReference type="GO" id="GO:0015421">
    <property type="term" value="F:ABC-type oligopeptide transporter activity"/>
    <property type="evidence" value="ECO:0007669"/>
    <property type="project" value="TreeGrafter"/>
</dbReference>
<feature type="domain" description="ABC transmembrane type-1" evidence="15">
    <location>
        <begin position="1"/>
        <end position="140"/>
    </location>
</feature>
<feature type="domain" description="ABC transporter" evidence="14">
    <location>
        <begin position="851"/>
        <end position="1088"/>
    </location>
</feature>
<comment type="similarity">
    <text evidence="2">Belongs to the ABC transporter superfamily. ABCB family. Multidrug resistance exporter (TC 3.A.1.201) subfamily.</text>
</comment>
<keyword evidence="8 12" id="KW-1133">Transmembrane helix</keyword>
<proteinExistence type="inferred from homology"/>
<dbReference type="FunFam" id="1.20.1560.10:FF:000009">
    <property type="entry name" value="ABC transporter B family member 1"/>
    <property type="match status" value="1"/>
</dbReference>
<protein>
    <submittedName>
        <fullName evidence="16">Uncharacterized protein</fullName>
    </submittedName>
</protein>
<keyword evidence="5" id="KW-0677">Repeat</keyword>
<feature type="region of interest" description="Disordered" evidence="11">
    <location>
        <begin position="439"/>
        <end position="464"/>
    </location>
</feature>
<dbReference type="GO" id="GO:0010328">
    <property type="term" value="F:auxin influx transmembrane transporter activity"/>
    <property type="evidence" value="ECO:0007669"/>
    <property type="project" value="UniProtKB-ARBA"/>
</dbReference>
<dbReference type="GO" id="GO:0016887">
    <property type="term" value="F:ATP hydrolysis activity"/>
    <property type="evidence" value="ECO:0007669"/>
    <property type="project" value="InterPro"/>
</dbReference>
<evidence type="ECO:0000256" key="1">
    <source>
        <dbReference type="ARBA" id="ARBA00004651"/>
    </source>
</evidence>
<dbReference type="CDD" id="cd03249">
    <property type="entry name" value="ABC_MTABC3_MDL1_MDL2"/>
    <property type="match status" value="2"/>
</dbReference>
<dbReference type="InterPro" id="IPR027417">
    <property type="entry name" value="P-loop_NTPase"/>
</dbReference>
<dbReference type="InterPro" id="IPR017871">
    <property type="entry name" value="ABC_transporter-like_CS"/>
</dbReference>
<feature type="signal peptide" evidence="13">
    <location>
        <begin position="1"/>
        <end position="20"/>
    </location>
</feature>
<feature type="transmembrane region" description="Helical" evidence="12">
    <location>
        <begin position="112"/>
        <end position="129"/>
    </location>
</feature>
<keyword evidence="7" id="KW-0067">ATP-binding</keyword>
<dbReference type="InterPro" id="IPR011527">
    <property type="entry name" value="ABC1_TM_dom"/>
</dbReference>
<evidence type="ECO:0000256" key="11">
    <source>
        <dbReference type="SAM" id="MobiDB-lite"/>
    </source>
</evidence>
<feature type="compositionally biased region" description="Low complexity" evidence="11">
    <location>
        <begin position="453"/>
        <end position="464"/>
    </location>
</feature>
<dbReference type="GO" id="GO:0005743">
    <property type="term" value="C:mitochondrial inner membrane"/>
    <property type="evidence" value="ECO:0007669"/>
    <property type="project" value="TreeGrafter"/>
</dbReference>
<dbReference type="Pfam" id="PF00005">
    <property type="entry name" value="ABC_tran"/>
    <property type="match status" value="2"/>
</dbReference>
<evidence type="ECO:0000256" key="4">
    <source>
        <dbReference type="ARBA" id="ARBA00022692"/>
    </source>
</evidence>
<feature type="transmembrane region" description="Helical" evidence="12">
    <location>
        <begin position="572"/>
        <end position="596"/>
    </location>
</feature>
<dbReference type="FunFam" id="3.40.50.300:FF:000066">
    <property type="entry name" value="ABC transporter B family member 1"/>
    <property type="match status" value="2"/>
</dbReference>
<evidence type="ECO:0000256" key="7">
    <source>
        <dbReference type="ARBA" id="ARBA00022840"/>
    </source>
</evidence>
<dbReference type="SUPFAM" id="SSF90123">
    <property type="entry name" value="ABC transporter transmembrane region"/>
    <property type="match status" value="2"/>
</dbReference>
<evidence type="ECO:0000256" key="10">
    <source>
        <dbReference type="ARBA" id="ARBA00023180"/>
    </source>
</evidence>
<dbReference type="AlphaFoldDB" id="A0A0D6QVL6"/>
<dbReference type="InterPro" id="IPR039421">
    <property type="entry name" value="Type_1_exporter"/>
</dbReference>
<feature type="transmembrane region" description="Helical" evidence="12">
    <location>
        <begin position="791"/>
        <end position="810"/>
    </location>
</feature>
<keyword evidence="10" id="KW-0325">Glycoprotein</keyword>
<sequence length="1094" mass="119408">MLSMVPMLVAAGSFMGLALSKVSSTGQLAYAQAANVVEQTIGAIRTVVSFTRERKAVVDYGKSLEPAYRAAVNEGLVSGLANGTVYLVMFCGYALGLWYGAHLVLNREYMGGSVVTVMFAILSGGMSLSQTSPCLSAFSAGHAAANKIFETIHRTPEIDVYDINGLTLNDIQGTIELRDVHFRYPSRPDVQIFSGFSLEVPRGTTTALVGESGSGKSTIVSLVERFYDPQAGEVLLDGINIKHIQLKWLRQQIGLVSQEPVLFGTTIKENIAYGKDGATIEEIKSAAELANAAKFIRKMPQGFDTMVGEHGTQLSGGQKQRVAIARAIIKNPRILLLDEATSALDAESEKLVLEALDKVMKNRTTIIVAHRLSTIRNADTIVVVQRGFIVEKGTHTQLVTNPMGAYSQLICLQDMHHPEQSLDDPDDLEISCDNFKGVSRTSSGRSLHKRSMSGRSSSFGSSRRSFSFSLPGIVGNRENVEPEGNKQKKGLITWFQSKNDTDVENGEQLLEKDVSIFRLASFNKPEGPMLVLGSIAAAMNGITYPLFGLFLSSIITDFYVEAKLRKDANFWPLMYVVLAIANFIISPTQAFCFGLAGARLVRRLRLATFEKVLYQEIGWFDEAENSSGAISTRLSTDAATVNGMMGETISLLVQNISTIMVGIIIAFIANWQLALLILALVPLIGSQGWIQQKFIQSSNDDLKAMLEEASQVANDAVGSIRTVASFCAEEKVVSLYKEKCRAPLKRSIQQGILSGGSLAFINFIMFAAYALSFWVGVHLIEDRKTTFRKVFRVFFALTMSAVGVATTLSLGPDASKVKASARSVFEIIYRKPKIDSTDSSGLTLTNMKGNIEFQHVSFRYPTRPYIRIFKDLCLLVHSGKSVALVGQSGSGKSTVISLLQRFYDPDSGYILLDGVEIQKLQLQWLRKQMGLVSQEPILFDDTIRGNIAYGKDGIVSDEEIIAAAEASNAHNFISCLPQGYDTRVGERGVQLSGGQKQRVAIARALVKDPKILLLDEATSALDAESESIVQDALDHIMVNRTSIVIAHRLSTIKDVDLIAVVKNGVVVEQGRHEELVMNKGGAYSSLVKLHMTSS</sequence>
<evidence type="ECO:0000256" key="6">
    <source>
        <dbReference type="ARBA" id="ARBA00022741"/>
    </source>
</evidence>
<reference evidence="16" key="1">
    <citation type="submission" date="2015-03" db="EMBL/GenBank/DDBJ databases">
        <title>A transcriptome of Araucaria cunninghamii, an australian fine timber species.</title>
        <authorList>
            <person name="Jing Yi C.J.Y."/>
            <person name="Yin San L.Y.S."/>
            <person name="Abdul Karim S.S."/>
            <person name="Wan Azmi N.N."/>
            <person name="Hercus R.R."/>
            <person name="Croft L.L."/>
        </authorList>
    </citation>
    <scope>NUCLEOTIDE SEQUENCE</scope>
    <source>
        <strain evidence="16">MI0301</strain>
        <tissue evidence="16">Leaf</tissue>
    </source>
</reference>
<keyword evidence="13" id="KW-0732">Signal</keyword>
<dbReference type="InterPro" id="IPR036640">
    <property type="entry name" value="ABC1_TM_sf"/>
</dbReference>
<dbReference type="PROSITE" id="PS00211">
    <property type="entry name" value="ABC_TRANSPORTER_1"/>
    <property type="match status" value="2"/>
</dbReference>
<evidence type="ECO:0000256" key="2">
    <source>
        <dbReference type="ARBA" id="ARBA00007577"/>
    </source>
</evidence>
<dbReference type="SMART" id="SM00382">
    <property type="entry name" value="AAA"/>
    <property type="match status" value="2"/>
</dbReference>
<dbReference type="Gene3D" id="3.40.50.300">
    <property type="entry name" value="P-loop containing nucleotide triphosphate hydrolases"/>
    <property type="match status" value="2"/>
</dbReference>
<accession>A0A0D6QVL6</accession>
<dbReference type="EMBL" id="GCKF01043357">
    <property type="protein sequence ID" value="JAG94486.1"/>
    <property type="molecule type" value="Transcribed_RNA"/>
</dbReference>
<keyword evidence="9 12" id="KW-0472">Membrane</keyword>
<dbReference type="InterPro" id="IPR003439">
    <property type="entry name" value="ABC_transporter-like_ATP-bd"/>
</dbReference>
<evidence type="ECO:0000256" key="9">
    <source>
        <dbReference type="ARBA" id="ARBA00023136"/>
    </source>
</evidence>
<dbReference type="InterPro" id="IPR003593">
    <property type="entry name" value="AAA+_ATPase"/>
</dbReference>
<dbReference type="PANTHER" id="PTHR43394:SF18">
    <property type="entry name" value="ABC TRANSPORTER B FAMILY MEMBER 11-LIKE"/>
    <property type="match status" value="1"/>
</dbReference>
<keyword evidence="3" id="KW-0813">Transport</keyword>
<evidence type="ECO:0000259" key="14">
    <source>
        <dbReference type="PROSITE" id="PS50893"/>
    </source>
</evidence>
<dbReference type="CDD" id="cd18578">
    <property type="entry name" value="ABC_6TM_Pgp_ABCB1_D2_like"/>
    <property type="match status" value="1"/>
</dbReference>
<feature type="domain" description="ABC transporter" evidence="14">
    <location>
        <begin position="175"/>
        <end position="411"/>
    </location>
</feature>
<feature type="chain" id="PRO_5002311581" evidence="13">
    <location>
        <begin position="21"/>
        <end position="1094"/>
    </location>
</feature>
<comment type="subcellular location">
    <subcellularLocation>
        <location evidence="1">Cell membrane</location>
        <topology evidence="1">Multi-pass membrane protein</topology>
    </subcellularLocation>
</comment>
<feature type="transmembrane region" description="Helical" evidence="12">
    <location>
        <begin position="85"/>
        <end position="105"/>
    </location>
</feature>
<organism evidence="16">
    <name type="scientific">Araucaria cunninghamii</name>
    <name type="common">Hoop pine</name>
    <name type="synonym">Moreton Bay pine</name>
    <dbReference type="NCBI Taxonomy" id="56994"/>
    <lineage>
        <taxon>Eukaryota</taxon>
        <taxon>Viridiplantae</taxon>
        <taxon>Streptophyta</taxon>
        <taxon>Embryophyta</taxon>
        <taxon>Tracheophyta</taxon>
        <taxon>Spermatophyta</taxon>
        <taxon>Pinopsida</taxon>
        <taxon>Pinidae</taxon>
        <taxon>Conifers II</taxon>
        <taxon>Araucariales</taxon>
        <taxon>Araucariaceae</taxon>
        <taxon>Araucaria</taxon>
    </lineage>
</organism>
<dbReference type="PANTHER" id="PTHR43394">
    <property type="entry name" value="ATP-DEPENDENT PERMEASE MDL1, MITOCHONDRIAL"/>
    <property type="match status" value="1"/>
</dbReference>
<evidence type="ECO:0000256" key="5">
    <source>
        <dbReference type="ARBA" id="ARBA00022737"/>
    </source>
</evidence>
<dbReference type="GO" id="GO:0010329">
    <property type="term" value="F:auxin efflux transmembrane transporter activity"/>
    <property type="evidence" value="ECO:0007669"/>
    <property type="project" value="UniProtKB-ARBA"/>
</dbReference>